<sequence>MAKKSISSKKSLKSLFSKSEANLEESVEKDGSGGGGGKTLKLFKWKKKKKTEPGVDNTEEDKTVSHNESDGGRTSLERNGTLIPNVGEDKKVSIFGTAPRSKKWLLSSSETDLRKPRKFGTFSFGWKKKSKQRAADLSQSVSGLEAPREGLEEEPEPSDLTPGIGRARRQPAGRIQGL</sequence>
<dbReference type="Proteomes" id="UP001221898">
    <property type="component" value="Unassembled WGS sequence"/>
</dbReference>
<name>A0AAD7W696_9TELE</name>
<dbReference type="AlphaFoldDB" id="A0AAD7W696"/>
<gene>
    <name evidence="2" type="ORF">AAFF_G00196710</name>
</gene>
<evidence type="ECO:0000256" key="1">
    <source>
        <dbReference type="SAM" id="MobiDB-lite"/>
    </source>
</evidence>
<evidence type="ECO:0000313" key="2">
    <source>
        <dbReference type="EMBL" id="KAJ8385005.1"/>
    </source>
</evidence>
<accession>A0AAD7W696</accession>
<feature type="compositionally biased region" description="Basic residues" evidence="1">
    <location>
        <begin position="41"/>
        <end position="50"/>
    </location>
</feature>
<feature type="region of interest" description="Disordered" evidence="1">
    <location>
        <begin position="131"/>
        <end position="178"/>
    </location>
</feature>
<reference evidence="2" key="1">
    <citation type="journal article" date="2023" name="Science">
        <title>Genome structures resolve the early diversification of teleost fishes.</title>
        <authorList>
            <person name="Parey E."/>
            <person name="Louis A."/>
            <person name="Montfort J."/>
            <person name="Bouchez O."/>
            <person name="Roques C."/>
            <person name="Iampietro C."/>
            <person name="Lluch J."/>
            <person name="Castinel A."/>
            <person name="Donnadieu C."/>
            <person name="Desvignes T."/>
            <person name="Floi Bucao C."/>
            <person name="Jouanno E."/>
            <person name="Wen M."/>
            <person name="Mejri S."/>
            <person name="Dirks R."/>
            <person name="Jansen H."/>
            <person name="Henkel C."/>
            <person name="Chen W.J."/>
            <person name="Zahm M."/>
            <person name="Cabau C."/>
            <person name="Klopp C."/>
            <person name="Thompson A.W."/>
            <person name="Robinson-Rechavi M."/>
            <person name="Braasch I."/>
            <person name="Lecointre G."/>
            <person name="Bobe J."/>
            <person name="Postlethwait J.H."/>
            <person name="Berthelot C."/>
            <person name="Roest Crollius H."/>
            <person name="Guiguen Y."/>
        </authorList>
    </citation>
    <scope>NUCLEOTIDE SEQUENCE</scope>
    <source>
        <strain evidence="2">NC1722</strain>
    </source>
</reference>
<feature type="region of interest" description="Disordered" evidence="1">
    <location>
        <begin position="18"/>
        <end position="83"/>
    </location>
</feature>
<feature type="compositionally biased region" description="Basic and acidic residues" evidence="1">
    <location>
        <begin position="60"/>
        <end position="71"/>
    </location>
</feature>
<evidence type="ECO:0000313" key="3">
    <source>
        <dbReference type="Proteomes" id="UP001221898"/>
    </source>
</evidence>
<organism evidence="2 3">
    <name type="scientific">Aldrovandia affinis</name>
    <dbReference type="NCBI Taxonomy" id="143900"/>
    <lineage>
        <taxon>Eukaryota</taxon>
        <taxon>Metazoa</taxon>
        <taxon>Chordata</taxon>
        <taxon>Craniata</taxon>
        <taxon>Vertebrata</taxon>
        <taxon>Euteleostomi</taxon>
        <taxon>Actinopterygii</taxon>
        <taxon>Neopterygii</taxon>
        <taxon>Teleostei</taxon>
        <taxon>Notacanthiformes</taxon>
        <taxon>Halosauridae</taxon>
        <taxon>Aldrovandia</taxon>
    </lineage>
</organism>
<comment type="caution">
    <text evidence="2">The sequence shown here is derived from an EMBL/GenBank/DDBJ whole genome shotgun (WGS) entry which is preliminary data.</text>
</comment>
<dbReference type="EMBL" id="JAINUG010000261">
    <property type="protein sequence ID" value="KAJ8385005.1"/>
    <property type="molecule type" value="Genomic_DNA"/>
</dbReference>
<proteinExistence type="predicted"/>
<protein>
    <submittedName>
        <fullName evidence="2">Uncharacterized protein</fullName>
    </submittedName>
</protein>
<keyword evidence="3" id="KW-1185">Reference proteome</keyword>